<comment type="similarity">
    <text evidence="2">In the central section; belongs to the 3-hydroxyacyl-CoA dehydrogenase family.</text>
</comment>
<evidence type="ECO:0000313" key="17">
    <source>
        <dbReference type="Proteomes" id="UP001168380"/>
    </source>
</evidence>
<comment type="caution">
    <text evidence="16">The sequence shown here is derived from an EMBL/GenBank/DDBJ whole genome shotgun (WGS) entry which is preliminary data.</text>
</comment>
<dbReference type="InterPro" id="IPR018376">
    <property type="entry name" value="Enoyl-CoA_hyd/isom_CS"/>
</dbReference>
<comment type="catalytic activity">
    <reaction evidence="12">
        <text>a (3S)-3-hydroxyacyl-CoA + NAD(+) = a 3-oxoacyl-CoA + NADH + H(+)</text>
        <dbReference type="Rhea" id="RHEA:22432"/>
        <dbReference type="ChEBI" id="CHEBI:15378"/>
        <dbReference type="ChEBI" id="CHEBI:57318"/>
        <dbReference type="ChEBI" id="CHEBI:57540"/>
        <dbReference type="ChEBI" id="CHEBI:57945"/>
        <dbReference type="ChEBI" id="CHEBI:90726"/>
        <dbReference type="EC" id="1.1.1.35"/>
    </reaction>
</comment>
<evidence type="ECO:0000256" key="1">
    <source>
        <dbReference type="ARBA" id="ARBA00005005"/>
    </source>
</evidence>
<evidence type="ECO:0000256" key="7">
    <source>
        <dbReference type="ARBA" id="ARBA00023002"/>
    </source>
</evidence>
<keyword evidence="9" id="KW-0443">Lipid metabolism</keyword>
<dbReference type="InterPro" id="IPR036291">
    <property type="entry name" value="NAD(P)-bd_dom_sf"/>
</dbReference>
<evidence type="ECO:0000256" key="12">
    <source>
        <dbReference type="ARBA" id="ARBA00049556"/>
    </source>
</evidence>
<evidence type="ECO:0000259" key="15">
    <source>
        <dbReference type="Pfam" id="PF02737"/>
    </source>
</evidence>
<dbReference type="InterPro" id="IPR006108">
    <property type="entry name" value="3HC_DH_C"/>
</dbReference>
<evidence type="ECO:0000256" key="3">
    <source>
        <dbReference type="ARBA" id="ARBA00008750"/>
    </source>
</evidence>
<comment type="similarity">
    <text evidence="13">Belongs to the enoyl-CoA hydratase/isomerase family.</text>
</comment>
<dbReference type="Pfam" id="PF02737">
    <property type="entry name" value="3HCDH_N"/>
    <property type="match status" value="1"/>
</dbReference>
<evidence type="ECO:0000256" key="9">
    <source>
        <dbReference type="ARBA" id="ARBA00023098"/>
    </source>
</evidence>
<keyword evidence="7" id="KW-0560">Oxidoreductase</keyword>
<dbReference type="RefSeq" id="WP_302711076.1">
    <property type="nucleotide sequence ID" value="NZ_JAULRT010000032.1"/>
</dbReference>
<keyword evidence="10" id="KW-0456">Lyase</keyword>
<dbReference type="SUPFAM" id="SSF52096">
    <property type="entry name" value="ClpP/crotonase"/>
    <property type="match status" value="1"/>
</dbReference>
<dbReference type="InterPro" id="IPR050136">
    <property type="entry name" value="FA_oxidation_alpha_subunit"/>
</dbReference>
<keyword evidence="11" id="KW-0511">Multifunctional enzyme</keyword>
<dbReference type="PROSITE" id="PS00166">
    <property type="entry name" value="ENOYL_COA_HYDRATASE"/>
    <property type="match status" value="1"/>
</dbReference>
<dbReference type="EC" id="4.2.1.17" evidence="4"/>
<evidence type="ECO:0000256" key="6">
    <source>
        <dbReference type="ARBA" id="ARBA00022963"/>
    </source>
</evidence>
<evidence type="ECO:0000256" key="5">
    <source>
        <dbReference type="ARBA" id="ARBA00022832"/>
    </source>
</evidence>
<name>A0ABT8TCV0_9GAMM</name>
<comment type="pathway">
    <text evidence="1">Lipid metabolism; fatty acid beta-oxidation.</text>
</comment>
<dbReference type="InterPro" id="IPR008927">
    <property type="entry name" value="6-PGluconate_DH-like_C_sf"/>
</dbReference>
<evidence type="ECO:0000313" key="16">
    <source>
        <dbReference type="EMBL" id="MDO3380953.1"/>
    </source>
</evidence>
<accession>A0ABT8TCV0</accession>
<evidence type="ECO:0000256" key="2">
    <source>
        <dbReference type="ARBA" id="ARBA00007005"/>
    </source>
</evidence>
<protein>
    <recommendedName>
        <fullName evidence="4">enoyl-CoA hydratase</fullName>
        <ecNumber evidence="4">4.2.1.17</ecNumber>
    </recommendedName>
</protein>
<keyword evidence="17" id="KW-1185">Reference proteome</keyword>
<feature type="domain" description="3-hydroxyacyl-CoA dehydrogenase NAD binding" evidence="15">
    <location>
        <begin position="332"/>
        <end position="504"/>
    </location>
</feature>
<evidence type="ECO:0000256" key="11">
    <source>
        <dbReference type="ARBA" id="ARBA00023268"/>
    </source>
</evidence>
<dbReference type="PANTHER" id="PTHR43612:SF3">
    <property type="entry name" value="TRIFUNCTIONAL ENZYME SUBUNIT ALPHA, MITOCHONDRIAL"/>
    <property type="match status" value="1"/>
</dbReference>
<comment type="similarity">
    <text evidence="3">In the N-terminal section; belongs to the enoyl-CoA hydratase/isomerase family.</text>
</comment>
<keyword evidence="6" id="KW-0442">Lipid degradation</keyword>
<organism evidence="16 17">
    <name type="scientific">Gilvimarinus algae</name>
    <dbReference type="NCBI Taxonomy" id="3058037"/>
    <lineage>
        <taxon>Bacteria</taxon>
        <taxon>Pseudomonadati</taxon>
        <taxon>Pseudomonadota</taxon>
        <taxon>Gammaproteobacteria</taxon>
        <taxon>Cellvibrionales</taxon>
        <taxon>Cellvibrionaceae</taxon>
        <taxon>Gilvimarinus</taxon>
    </lineage>
</organism>
<keyword evidence="5" id="KW-0276">Fatty acid metabolism</keyword>
<gene>
    <name evidence="16" type="ORF">QWI16_02130</name>
</gene>
<dbReference type="Gene3D" id="1.10.1040.50">
    <property type="match status" value="1"/>
</dbReference>
<dbReference type="InterPro" id="IPR006176">
    <property type="entry name" value="3-OHacyl-CoA_DH_NAD-bd"/>
</dbReference>
<dbReference type="PANTHER" id="PTHR43612">
    <property type="entry name" value="TRIFUNCTIONAL ENZYME SUBUNIT ALPHA"/>
    <property type="match status" value="1"/>
</dbReference>
<evidence type="ECO:0000256" key="4">
    <source>
        <dbReference type="ARBA" id="ARBA00012076"/>
    </source>
</evidence>
<dbReference type="InterPro" id="IPR029045">
    <property type="entry name" value="ClpP/crotonase-like_dom_sf"/>
</dbReference>
<proteinExistence type="inferred from homology"/>
<keyword evidence="8" id="KW-0520">NAD</keyword>
<dbReference type="InterPro" id="IPR001753">
    <property type="entry name" value="Enoyl-CoA_hydra/iso"/>
</dbReference>
<evidence type="ECO:0000256" key="13">
    <source>
        <dbReference type="RuleBase" id="RU003707"/>
    </source>
</evidence>
<dbReference type="Pfam" id="PF00378">
    <property type="entry name" value="ECH_1"/>
    <property type="match status" value="1"/>
</dbReference>
<dbReference type="Pfam" id="PF00725">
    <property type="entry name" value="3HCDH"/>
    <property type="match status" value="1"/>
</dbReference>
<dbReference type="SUPFAM" id="SSF51735">
    <property type="entry name" value="NAD(P)-binding Rossmann-fold domains"/>
    <property type="match status" value="1"/>
</dbReference>
<dbReference type="Proteomes" id="UP001168380">
    <property type="component" value="Unassembled WGS sequence"/>
</dbReference>
<evidence type="ECO:0000256" key="10">
    <source>
        <dbReference type="ARBA" id="ARBA00023239"/>
    </source>
</evidence>
<dbReference type="SUPFAM" id="SSF48179">
    <property type="entry name" value="6-phosphogluconate dehydrogenase C-terminal domain-like"/>
    <property type="match status" value="2"/>
</dbReference>
<feature type="domain" description="3-hydroxyacyl-CoA dehydrogenase C-terminal" evidence="14">
    <location>
        <begin position="509"/>
        <end position="603"/>
    </location>
</feature>
<evidence type="ECO:0000256" key="8">
    <source>
        <dbReference type="ARBA" id="ARBA00023027"/>
    </source>
</evidence>
<dbReference type="CDD" id="cd06558">
    <property type="entry name" value="crotonase-like"/>
    <property type="match status" value="1"/>
</dbReference>
<reference evidence="16" key="1">
    <citation type="submission" date="2023-07" db="EMBL/GenBank/DDBJ databases">
        <title>Gilvimarinus algae sp. nov., isolated from the surface of Kelp.</title>
        <authorList>
            <person name="Sun Y.Y."/>
            <person name="Gong Y."/>
            <person name="Du Z.J."/>
        </authorList>
    </citation>
    <scope>NUCLEOTIDE SEQUENCE</scope>
    <source>
        <strain evidence="16">SDUM040014</strain>
    </source>
</reference>
<dbReference type="Gene3D" id="3.40.50.720">
    <property type="entry name" value="NAD(P)-binding Rossmann-like Domain"/>
    <property type="match status" value="1"/>
</dbReference>
<dbReference type="EMBL" id="JAULRT010000032">
    <property type="protein sequence ID" value="MDO3380953.1"/>
    <property type="molecule type" value="Genomic_DNA"/>
</dbReference>
<dbReference type="Gene3D" id="3.90.226.10">
    <property type="entry name" value="2-enoyl-CoA Hydratase, Chain A, domain 1"/>
    <property type="match status" value="1"/>
</dbReference>
<evidence type="ECO:0000259" key="14">
    <source>
        <dbReference type="Pfam" id="PF00725"/>
    </source>
</evidence>
<sequence length="703" mass="76679">MNGMILKSLSGREKALGPFADFNETATSAWKHWKLKFDEHKIAWLLLDCDDADVNVLSQAVLEELDEIVMTLQADKPEALVLRSAKSSNFCVGADIKEFGQLSDLDEAKNKLSAAHNVANRFEALPFPKIAVVHGHCFGGGLELALTCDYRIGITGVSLGFPEILLGLHPGLGGTARSIDLIDPIAAMTLMLTGKTVRDKQAKSMGLIDTLIPERHVDAAIGAAVAGKLQRKKKSLKSKLLASAPLRRFSAKKMRQQAAKKAPPEHYPAPGKLIDLWENVGGDKDKTLAAEIDSFSELLLTETSRNLVRVFFLQENLKKQASAHRDLPKAQHVHVIGAGAMGGDIAGWCALQGLTVTLFDMKPEIIGKAIARASELCDKKRLGAAAKRSVLDRLIPDLHHQGVRSADVIIEAVPERIDIKRQVYASVEPLMKDGAILATNTSSIPLDELQKELKAPEKLVGLHFFNPVAQMQLVEVVRHSKLAEDTYHKALAFTGQIKRLPTPVAGTPGFLVNRALTPYLLEAIVLLDEGVKAETIDKAAEQFGMPMGPVELADIVGLDICLGVANMLRDSLDSTMPAAPDWLRKKVDKGELGKKTGRGLYEWKKGKPQKADNPPVGPDNLTDRLILPMLNTCMSCLRESVIDNDSLLDGAMIFGTGFAPFRGGPLHYAQSRGYNDVQQALQALKEQYGERFTPDPGWENAER</sequence>